<dbReference type="PROSITE" id="PS50262">
    <property type="entry name" value="G_PROTEIN_RECEP_F1_2"/>
    <property type="match status" value="1"/>
</dbReference>
<evidence type="ECO:0000259" key="14">
    <source>
        <dbReference type="PROSITE" id="PS50262"/>
    </source>
</evidence>
<feature type="transmembrane region" description="Helical" evidence="13">
    <location>
        <begin position="53"/>
        <end position="75"/>
    </location>
</feature>
<keyword evidence="12 13" id="KW-0807">Transducer</keyword>
<evidence type="ECO:0000256" key="3">
    <source>
        <dbReference type="ARBA" id="ARBA00010663"/>
    </source>
</evidence>
<accession>A0A8D0NW80</accession>
<dbReference type="Ensembl" id="ENSSSCT00015062177.1">
    <property type="protein sequence ID" value="ENSSSCP00015024946.1"/>
    <property type="gene ID" value="ENSSSCG00015046671.1"/>
</dbReference>
<dbReference type="GO" id="GO:0016503">
    <property type="term" value="F:pheromone receptor activity"/>
    <property type="evidence" value="ECO:0007669"/>
    <property type="project" value="InterPro"/>
</dbReference>
<sequence>MKKITSEDTLGIFFIAQFGIGFIGNTLLFLLHIKTLIFQPHKKKPIVLIRTHLILANVMTILFSGIPEIVHFFGLRNFLDDIGCKAVLYMYRVSRGLSLCTMSFLSMFQAVIIIPSNSRWAWLKSKVSSYIFPVFSFFWLINMLIYVRVIQRVKASYNISGAEQAYSLNYCMARDPDKLKSAAFLGGMVARDFLCLFIMIWTSGHMVIMLFTHRKTVQYVHRTSLYPVSSPETKATHTILALVICFFFFHWTNSCFTIYVSYRHNVQGLENINIFLSSCYPAICPFLMIQNSNRGSFLNSVFAKMRKSFPKTISLGGFLHTSVARGM</sequence>
<dbReference type="Gene3D" id="1.20.1070.10">
    <property type="entry name" value="Rhodopsin 7-helix transmembrane proteins"/>
    <property type="match status" value="1"/>
</dbReference>
<evidence type="ECO:0000256" key="1">
    <source>
        <dbReference type="ARBA" id="ARBA00003878"/>
    </source>
</evidence>
<evidence type="ECO:0000256" key="8">
    <source>
        <dbReference type="ARBA" id="ARBA00023040"/>
    </source>
</evidence>
<evidence type="ECO:0000313" key="16">
    <source>
        <dbReference type="Proteomes" id="UP000694726"/>
    </source>
</evidence>
<keyword evidence="11" id="KW-0325">Glycoprotein</keyword>
<dbReference type="AlphaFoldDB" id="A0A8D0NW80"/>
<comment type="similarity">
    <text evidence="3 13">Belongs to the G-protein coupled receptor 1 family.</text>
</comment>
<keyword evidence="6 13" id="KW-0812">Transmembrane</keyword>
<evidence type="ECO:0000256" key="11">
    <source>
        <dbReference type="ARBA" id="ARBA00023180"/>
    </source>
</evidence>
<dbReference type="Pfam" id="PF03402">
    <property type="entry name" value="V1R"/>
    <property type="match status" value="1"/>
</dbReference>
<dbReference type="GO" id="GO:0005886">
    <property type="term" value="C:plasma membrane"/>
    <property type="evidence" value="ECO:0007669"/>
    <property type="project" value="UniProtKB-SubCell"/>
</dbReference>
<dbReference type="GO" id="GO:0019236">
    <property type="term" value="P:response to pheromone"/>
    <property type="evidence" value="ECO:0007669"/>
    <property type="project" value="UniProtKB-KW"/>
</dbReference>
<feature type="transmembrane region" description="Helical" evidence="13">
    <location>
        <begin position="127"/>
        <end position="147"/>
    </location>
</feature>
<feature type="domain" description="G-protein coupled receptors family 1 profile" evidence="14">
    <location>
        <begin position="24"/>
        <end position="288"/>
    </location>
</feature>
<dbReference type="SUPFAM" id="SSF81321">
    <property type="entry name" value="Family A G protein-coupled receptor-like"/>
    <property type="match status" value="1"/>
</dbReference>
<name>A0A8D0NW80_PIG</name>
<keyword evidence="7 13" id="KW-1133">Transmembrane helix</keyword>
<protein>
    <recommendedName>
        <fullName evidence="13">Vomeronasal type-1 receptor</fullName>
    </recommendedName>
</protein>
<keyword evidence="5 13" id="KW-0589">Pheromone response</keyword>
<keyword evidence="4 13" id="KW-1003">Cell membrane</keyword>
<evidence type="ECO:0000313" key="15">
    <source>
        <dbReference type="Ensembl" id="ENSSSCP00015024946.1"/>
    </source>
</evidence>
<dbReference type="FunFam" id="1.20.1070.10:FF:000033">
    <property type="entry name" value="Vomeronasal type-1 receptor"/>
    <property type="match status" value="1"/>
</dbReference>
<dbReference type="InterPro" id="IPR017452">
    <property type="entry name" value="GPCR_Rhodpsn_7TM"/>
</dbReference>
<dbReference type="PANTHER" id="PTHR24062">
    <property type="entry name" value="VOMERONASAL TYPE-1 RECEPTOR"/>
    <property type="match status" value="1"/>
</dbReference>
<feature type="transmembrane region" description="Helical" evidence="13">
    <location>
        <begin position="239"/>
        <end position="260"/>
    </location>
</feature>
<proteinExistence type="inferred from homology"/>
<dbReference type="GO" id="GO:0007606">
    <property type="term" value="P:sensory perception of chemical stimulus"/>
    <property type="evidence" value="ECO:0007669"/>
    <property type="project" value="UniProtKB-ARBA"/>
</dbReference>
<evidence type="ECO:0000256" key="6">
    <source>
        <dbReference type="ARBA" id="ARBA00022692"/>
    </source>
</evidence>
<evidence type="ECO:0000256" key="2">
    <source>
        <dbReference type="ARBA" id="ARBA00004651"/>
    </source>
</evidence>
<comment type="subcellular location">
    <subcellularLocation>
        <location evidence="2 13">Cell membrane</location>
        <topology evidence="2 13">Multi-pass membrane protein</topology>
    </subcellularLocation>
</comment>
<evidence type="ECO:0000256" key="9">
    <source>
        <dbReference type="ARBA" id="ARBA00023136"/>
    </source>
</evidence>
<evidence type="ECO:0000256" key="7">
    <source>
        <dbReference type="ARBA" id="ARBA00022989"/>
    </source>
</evidence>
<keyword evidence="8 13" id="KW-0297">G-protein coupled receptor</keyword>
<comment type="function">
    <text evidence="1">Putative pheromone receptor.</text>
</comment>
<reference evidence="15" key="1">
    <citation type="submission" date="2025-08" db="UniProtKB">
        <authorList>
            <consortium name="Ensembl"/>
        </authorList>
    </citation>
    <scope>IDENTIFICATION</scope>
</reference>
<evidence type="ECO:0000256" key="13">
    <source>
        <dbReference type="RuleBase" id="RU364061"/>
    </source>
</evidence>
<feature type="transmembrane region" description="Helical" evidence="13">
    <location>
        <begin position="272"/>
        <end position="289"/>
    </location>
</feature>
<evidence type="ECO:0000256" key="5">
    <source>
        <dbReference type="ARBA" id="ARBA00022507"/>
    </source>
</evidence>
<evidence type="ECO:0000256" key="4">
    <source>
        <dbReference type="ARBA" id="ARBA00022475"/>
    </source>
</evidence>
<dbReference type="Proteomes" id="UP000694726">
    <property type="component" value="Unplaced"/>
</dbReference>
<feature type="transmembrane region" description="Helical" evidence="13">
    <location>
        <begin position="96"/>
        <end position="115"/>
    </location>
</feature>
<dbReference type="PRINTS" id="PR01534">
    <property type="entry name" value="VOMERONASL1R"/>
</dbReference>
<organism evidence="15 16">
    <name type="scientific">Sus scrofa</name>
    <name type="common">Pig</name>
    <dbReference type="NCBI Taxonomy" id="9823"/>
    <lineage>
        <taxon>Eukaryota</taxon>
        <taxon>Metazoa</taxon>
        <taxon>Chordata</taxon>
        <taxon>Craniata</taxon>
        <taxon>Vertebrata</taxon>
        <taxon>Euteleostomi</taxon>
        <taxon>Mammalia</taxon>
        <taxon>Eutheria</taxon>
        <taxon>Laurasiatheria</taxon>
        <taxon>Artiodactyla</taxon>
        <taxon>Suina</taxon>
        <taxon>Suidae</taxon>
        <taxon>Sus</taxon>
    </lineage>
</organism>
<evidence type="ECO:0000256" key="10">
    <source>
        <dbReference type="ARBA" id="ARBA00023170"/>
    </source>
</evidence>
<feature type="transmembrane region" description="Helical" evidence="13">
    <location>
        <begin position="12"/>
        <end position="33"/>
    </location>
</feature>
<keyword evidence="9 13" id="KW-0472">Membrane</keyword>
<keyword evidence="10 13" id="KW-0675">Receptor</keyword>
<dbReference type="InterPro" id="IPR004072">
    <property type="entry name" value="Vmron_rcpt_1"/>
</dbReference>
<evidence type="ECO:0000256" key="12">
    <source>
        <dbReference type="ARBA" id="ARBA00023224"/>
    </source>
</evidence>